<dbReference type="Proteomes" id="UP000789572">
    <property type="component" value="Unassembled WGS sequence"/>
</dbReference>
<evidence type="ECO:0000313" key="3">
    <source>
        <dbReference type="Proteomes" id="UP000789572"/>
    </source>
</evidence>
<feature type="non-terminal residue" evidence="2">
    <location>
        <position position="1"/>
    </location>
</feature>
<dbReference type="PANTHER" id="PTHR33129">
    <property type="entry name" value="PROTEIN KINASE DOMAIN-CONTAINING PROTEIN-RELATED"/>
    <property type="match status" value="1"/>
</dbReference>
<dbReference type="InterPro" id="IPR027417">
    <property type="entry name" value="P-loop_NTPase"/>
</dbReference>
<gene>
    <name evidence="2" type="ORF">POCULU_LOCUS4088</name>
</gene>
<evidence type="ECO:0000313" key="2">
    <source>
        <dbReference type="EMBL" id="CAG8531616.1"/>
    </source>
</evidence>
<reference evidence="2" key="1">
    <citation type="submission" date="2021-06" db="EMBL/GenBank/DDBJ databases">
        <authorList>
            <person name="Kallberg Y."/>
            <person name="Tangrot J."/>
            <person name="Rosling A."/>
        </authorList>
    </citation>
    <scope>NUCLEOTIDE SEQUENCE</scope>
    <source>
        <strain evidence="2">IA702</strain>
    </source>
</reference>
<sequence length="420" mass="48348">QSATFPDLAKFWYSIAKSSISKQILCLPQDIYFLGTPGIGKSYFILYLLYVLRLKNATVVMRRNIDQEFLVFDGNNAYTTISYEKVSSFLVNPNTWYLLDTVSPSEVRAITILVCSPNPKIYKEFRKMSNSTIRYMPPWSWEEIVKCRDALYPGINDDKLTILYDRWGGIPRYILEKCDDPSQDALLEKAIASANLEKCLQSVGERESPEDISHRILHIITSDSTGYTLTTMKYASPYVAQEIATRFTLQQHESLRHFLLASEGYGTTSSLRGQLFEGYVHNMLKNGGNFDIRKIDEDTVSSIFLASRTQRPYRTLSKVDPQIDDYWRPIAGNFPTFDSLIPTVGLFQITISLHHGAKMAALEEWKKIVGHRNFVLYFVVPESIFEKFSKQSYYTVDGKTARHVSQWMRELPQYVMKIKI</sequence>
<protein>
    <submittedName>
        <fullName evidence="2">9176_t:CDS:1</fullName>
    </submittedName>
</protein>
<dbReference type="OrthoDB" id="19861at2759"/>
<evidence type="ECO:0000256" key="1">
    <source>
        <dbReference type="SAM" id="Phobius"/>
    </source>
</evidence>
<accession>A0A9N9AIM0</accession>
<dbReference type="EMBL" id="CAJVPJ010000504">
    <property type="protein sequence ID" value="CAG8531616.1"/>
    <property type="molecule type" value="Genomic_DNA"/>
</dbReference>
<dbReference type="InterPro" id="IPR052980">
    <property type="entry name" value="Crinkler_effector"/>
</dbReference>
<feature type="transmembrane region" description="Helical" evidence="1">
    <location>
        <begin position="31"/>
        <end position="52"/>
    </location>
</feature>
<keyword evidence="1" id="KW-0812">Transmembrane</keyword>
<keyword evidence="1" id="KW-1133">Transmembrane helix</keyword>
<comment type="caution">
    <text evidence="2">The sequence shown here is derived from an EMBL/GenBank/DDBJ whole genome shotgun (WGS) entry which is preliminary data.</text>
</comment>
<dbReference type="AlphaFoldDB" id="A0A9N9AIM0"/>
<name>A0A9N9AIM0_9GLOM</name>
<proteinExistence type="predicted"/>
<dbReference type="PANTHER" id="PTHR33129:SF1">
    <property type="entry name" value="ATP-BINDING PROTEIN"/>
    <property type="match status" value="1"/>
</dbReference>
<keyword evidence="1" id="KW-0472">Membrane</keyword>
<keyword evidence="3" id="KW-1185">Reference proteome</keyword>
<dbReference type="SUPFAM" id="SSF52540">
    <property type="entry name" value="P-loop containing nucleoside triphosphate hydrolases"/>
    <property type="match status" value="1"/>
</dbReference>
<organism evidence="2 3">
    <name type="scientific">Paraglomus occultum</name>
    <dbReference type="NCBI Taxonomy" id="144539"/>
    <lineage>
        <taxon>Eukaryota</taxon>
        <taxon>Fungi</taxon>
        <taxon>Fungi incertae sedis</taxon>
        <taxon>Mucoromycota</taxon>
        <taxon>Glomeromycotina</taxon>
        <taxon>Glomeromycetes</taxon>
        <taxon>Paraglomerales</taxon>
        <taxon>Paraglomeraceae</taxon>
        <taxon>Paraglomus</taxon>
    </lineage>
</organism>